<reference evidence="2" key="1">
    <citation type="submission" date="2023-04" db="EMBL/GenBank/DDBJ databases">
        <title>Genomic characterization of faba bean (Vicia faba) microsymbionts in Mexican soils.</title>
        <authorList>
            <person name="Rivera Orduna F.N."/>
            <person name="Guevara-Luna J."/>
            <person name="Yan J."/>
            <person name="Arroyo-Herrera I."/>
            <person name="Li Y."/>
            <person name="Vasquez-Murrieta M.S."/>
            <person name="Wang E.T."/>
        </authorList>
    </citation>
    <scope>NUCLEOTIDE SEQUENCE</scope>
    <source>
        <strain evidence="2">CH26</strain>
    </source>
</reference>
<dbReference type="Proteomes" id="UP001268610">
    <property type="component" value="Unassembled WGS sequence"/>
</dbReference>
<keyword evidence="1" id="KW-0472">Membrane</keyword>
<sequence length="60" mass="6906">HCEDTNGVTIAWASIVILTLNASIWLCKTYPYDLIHTKIKAMLVFCMAFINKYHLYQLTA</sequence>
<evidence type="ECO:0000313" key="2">
    <source>
        <dbReference type="EMBL" id="MDR9778537.1"/>
    </source>
</evidence>
<keyword evidence="1" id="KW-1133">Transmembrane helix</keyword>
<dbReference type="EMBL" id="JAVLSF010000923">
    <property type="protein sequence ID" value="MDR9778537.1"/>
    <property type="molecule type" value="Genomic_DNA"/>
</dbReference>
<proteinExistence type="predicted"/>
<organism evidence="2 3">
    <name type="scientific">Rhizobium hidalgonense</name>
    <dbReference type="NCBI Taxonomy" id="1538159"/>
    <lineage>
        <taxon>Bacteria</taxon>
        <taxon>Pseudomonadati</taxon>
        <taxon>Pseudomonadota</taxon>
        <taxon>Alphaproteobacteria</taxon>
        <taxon>Hyphomicrobiales</taxon>
        <taxon>Rhizobiaceae</taxon>
        <taxon>Rhizobium/Agrobacterium group</taxon>
        <taxon>Rhizobium</taxon>
    </lineage>
</organism>
<comment type="caution">
    <text evidence="2">The sequence shown here is derived from an EMBL/GenBank/DDBJ whole genome shotgun (WGS) entry which is preliminary data.</text>
</comment>
<gene>
    <name evidence="2" type="ORF">RJJ65_39015</name>
</gene>
<protein>
    <submittedName>
        <fullName evidence="2">Uncharacterized protein</fullName>
    </submittedName>
</protein>
<feature type="transmembrane region" description="Helical" evidence="1">
    <location>
        <begin position="6"/>
        <end position="27"/>
    </location>
</feature>
<keyword evidence="1" id="KW-0812">Transmembrane</keyword>
<evidence type="ECO:0000256" key="1">
    <source>
        <dbReference type="SAM" id="Phobius"/>
    </source>
</evidence>
<dbReference type="AlphaFoldDB" id="A0AAJ2GZ25"/>
<accession>A0AAJ2GZ25</accession>
<feature type="non-terminal residue" evidence="2">
    <location>
        <position position="1"/>
    </location>
</feature>
<name>A0AAJ2GZ25_9HYPH</name>
<evidence type="ECO:0000313" key="3">
    <source>
        <dbReference type="Proteomes" id="UP001268610"/>
    </source>
</evidence>
<dbReference type="RefSeq" id="WP_310866575.1">
    <property type="nucleotide sequence ID" value="NZ_JAVLSF010000923.1"/>
</dbReference>